<evidence type="ECO:0000313" key="1">
    <source>
        <dbReference type="EMBL" id="CAL1693894.1"/>
    </source>
</evidence>
<dbReference type="InterPro" id="IPR032675">
    <property type="entry name" value="LRR_dom_sf"/>
</dbReference>
<gene>
    <name evidence="1" type="ORF">GFSPODELE1_LOCUS49</name>
</gene>
<accession>A0ABP1CH03</accession>
<protein>
    <recommendedName>
        <fullName evidence="3">F-box domain-containing protein</fullName>
    </recommendedName>
</protein>
<keyword evidence="2" id="KW-1185">Reference proteome</keyword>
<evidence type="ECO:0000313" key="2">
    <source>
        <dbReference type="Proteomes" id="UP001497453"/>
    </source>
</evidence>
<organism evidence="1 2">
    <name type="scientific">Somion occarium</name>
    <dbReference type="NCBI Taxonomy" id="3059160"/>
    <lineage>
        <taxon>Eukaryota</taxon>
        <taxon>Fungi</taxon>
        <taxon>Dikarya</taxon>
        <taxon>Basidiomycota</taxon>
        <taxon>Agaricomycotina</taxon>
        <taxon>Agaricomycetes</taxon>
        <taxon>Polyporales</taxon>
        <taxon>Cerrenaceae</taxon>
        <taxon>Somion</taxon>
    </lineage>
</organism>
<dbReference type="EMBL" id="OZ037944">
    <property type="protein sequence ID" value="CAL1693894.1"/>
    <property type="molecule type" value="Genomic_DNA"/>
</dbReference>
<sequence>MGVSHCLAKRIYTSSYDVPSSPLSLAGPSMQYTMMFGPMTSVPGFLRRWLVPPFKHPRAVPIEVTFDITTPQPTRKPVDRPLPRPPAHIPNELILYILQAGYSPDNTEPDHEMLMQCSLVSKDWSVLAQQLLFSDVTLRTEPAYTSFQRAVDRSTPRGCMLGNAVTSLRVTLDPNHPQCLTERAFAQAVTLTPNLVTLRVAVYGQGAPGLDIIGSPAQQRMRRGAPSFDPTTLFILRSGPRIKTLQLSDWSDNPTSLVQLLDIWPSVQSLEICGTPPSLPSPSPEPCPCALQELRINVQMPPSVDVLEWLTYNSKDTLRVLDLKREPEAEMLDYLLGEHSATLESLSIPSAAASKVIINLLECFMLRELRVEKTKTARQIFNTLPVGLEHLALGVHGDVSLQPVLQFIKKTETLKTLTMHLWNGAESHEQLDAVKIACARQGVDLQFTKDIRTFRSISSHSASSI</sequence>
<dbReference type="Gene3D" id="3.80.10.10">
    <property type="entry name" value="Ribonuclease Inhibitor"/>
    <property type="match status" value="1"/>
</dbReference>
<proteinExistence type="predicted"/>
<name>A0ABP1CH03_9APHY</name>
<evidence type="ECO:0008006" key="3">
    <source>
        <dbReference type="Google" id="ProtNLM"/>
    </source>
</evidence>
<reference evidence="2" key="1">
    <citation type="submission" date="2024-04" db="EMBL/GenBank/DDBJ databases">
        <authorList>
            <person name="Shaw F."/>
            <person name="Minotto A."/>
        </authorList>
    </citation>
    <scope>NUCLEOTIDE SEQUENCE [LARGE SCALE GENOMIC DNA]</scope>
</reference>
<dbReference type="Proteomes" id="UP001497453">
    <property type="component" value="Chromosome 1"/>
</dbReference>